<dbReference type="Proteomes" id="UP000002033">
    <property type="component" value="Chromosome"/>
</dbReference>
<feature type="chain" id="PRO_5003116384" evidence="1">
    <location>
        <begin position="20"/>
        <end position="267"/>
    </location>
</feature>
<feature type="signal peptide" evidence="1">
    <location>
        <begin position="1"/>
        <end position="19"/>
    </location>
</feature>
<dbReference type="STRING" id="582899.Hden_0318"/>
<accession>D8JQZ1</accession>
<dbReference type="InterPro" id="IPR031571">
    <property type="entry name" value="RcpC_dom"/>
</dbReference>
<dbReference type="EMBL" id="CP002083">
    <property type="protein sequence ID" value="ADJ22143.1"/>
    <property type="molecule type" value="Genomic_DNA"/>
</dbReference>
<dbReference type="CDD" id="cd11614">
    <property type="entry name" value="SAF_CpaB_FlgA_like"/>
    <property type="match status" value="1"/>
</dbReference>
<protein>
    <submittedName>
        <fullName evidence="3">Flp pilus assembly protein CpaB</fullName>
    </submittedName>
</protein>
<gene>
    <name evidence="3" type="ordered locus">Hden_0318</name>
</gene>
<dbReference type="SMART" id="SM00858">
    <property type="entry name" value="SAF"/>
    <property type="match status" value="1"/>
</dbReference>
<proteinExistence type="predicted"/>
<name>D8JQZ1_HYPDA</name>
<dbReference type="Pfam" id="PF08666">
    <property type="entry name" value="SAF"/>
    <property type="match status" value="1"/>
</dbReference>
<dbReference type="InterPro" id="IPR017592">
    <property type="entry name" value="Pilus_assmbl_Flp-typ_CpaB"/>
</dbReference>
<dbReference type="RefSeq" id="WP_013214362.1">
    <property type="nucleotide sequence ID" value="NC_014313.1"/>
</dbReference>
<reference evidence="4" key="1">
    <citation type="journal article" date="2011" name="J. Bacteriol.">
        <title>Genome sequences of eight morphologically diverse alphaproteobacteria.</title>
        <authorList>
            <consortium name="US DOE Joint Genome Institute"/>
            <person name="Brown P.J."/>
            <person name="Kysela D.T."/>
            <person name="Buechlein A."/>
            <person name="Hemmerich C."/>
            <person name="Brun Y.V."/>
        </authorList>
    </citation>
    <scope>NUCLEOTIDE SEQUENCE [LARGE SCALE GENOMIC DNA]</scope>
    <source>
        <strain evidence="4">ATCC 51888 / DSM 1869 / NCIB 11706 / TK 0415</strain>
    </source>
</reference>
<keyword evidence="4" id="KW-1185">Reference proteome</keyword>
<dbReference type="HOGENOM" id="CLU_057068_1_1_5"/>
<feature type="domain" description="SAF" evidence="2">
    <location>
        <begin position="42"/>
        <end position="111"/>
    </location>
</feature>
<organism evidence="3 4">
    <name type="scientific">Hyphomicrobium denitrificans (strain ATCC 51888 / DSM 1869 / NCIMB 11706 / TK 0415)</name>
    <dbReference type="NCBI Taxonomy" id="582899"/>
    <lineage>
        <taxon>Bacteria</taxon>
        <taxon>Pseudomonadati</taxon>
        <taxon>Pseudomonadota</taxon>
        <taxon>Alphaproteobacteria</taxon>
        <taxon>Hyphomicrobiales</taxon>
        <taxon>Hyphomicrobiaceae</taxon>
        <taxon>Hyphomicrobium</taxon>
    </lineage>
</organism>
<dbReference type="KEGG" id="hdn:Hden_0318"/>
<sequence length="267" mass="28338" precursor="true">MKRAQLVGFSVAFAAAALAYYIASAFMTPPKTVTVEKQVDSTEVLVAATDISVGQIVNEGNFHWATWPKSAVTADYVTKANSGPGKAHEFTGAVARSAILSGEPVTTQKLIKAGQGGVLAAILPQGMRAISTKIKAETAAGSLILPNDHVDVILIRHVRSRSGQEETVADTLFRNVRVMAIGQQIETKDGKKSADISASTATLELMPKQAEMMALANSMGEITLSLRSVADLSSDPERAGNLDLNKPQNNSVRIVRYGAKSRVYGVN</sequence>
<keyword evidence="1" id="KW-0732">Signal</keyword>
<evidence type="ECO:0000259" key="2">
    <source>
        <dbReference type="SMART" id="SM00858"/>
    </source>
</evidence>
<dbReference type="NCBIfam" id="TIGR03177">
    <property type="entry name" value="pilus_cpaB"/>
    <property type="match status" value="1"/>
</dbReference>
<dbReference type="Pfam" id="PF16976">
    <property type="entry name" value="RcpC"/>
    <property type="match status" value="1"/>
</dbReference>
<dbReference type="InterPro" id="IPR013974">
    <property type="entry name" value="SAF"/>
</dbReference>
<evidence type="ECO:0000313" key="4">
    <source>
        <dbReference type="Proteomes" id="UP000002033"/>
    </source>
</evidence>
<dbReference type="eggNOG" id="COG3745">
    <property type="taxonomic scope" value="Bacteria"/>
</dbReference>
<evidence type="ECO:0000313" key="3">
    <source>
        <dbReference type="EMBL" id="ADJ22143.1"/>
    </source>
</evidence>
<dbReference type="AlphaFoldDB" id="D8JQZ1"/>
<evidence type="ECO:0000256" key="1">
    <source>
        <dbReference type="SAM" id="SignalP"/>
    </source>
</evidence>
<dbReference type="OrthoDB" id="163768at2"/>